<dbReference type="Pfam" id="PF00072">
    <property type="entry name" value="Response_reg"/>
    <property type="match status" value="1"/>
</dbReference>
<accession>A0A840TMV9</accession>
<dbReference type="Gene3D" id="3.40.50.2300">
    <property type="match status" value="1"/>
</dbReference>
<evidence type="ECO:0000256" key="1">
    <source>
        <dbReference type="ARBA" id="ARBA00022553"/>
    </source>
</evidence>
<gene>
    <name evidence="4" type="ORF">HNQ92_001223</name>
</gene>
<organism evidence="4 5">
    <name type="scientific">Rhabdobacter roseus</name>
    <dbReference type="NCBI Taxonomy" id="1655419"/>
    <lineage>
        <taxon>Bacteria</taxon>
        <taxon>Pseudomonadati</taxon>
        <taxon>Bacteroidota</taxon>
        <taxon>Cytophagia</taxon>
        <taxon>Cytophagales</taxon>
        <taxon>Cytophagaceae</taxon>
        <taxon>Rhabdobacter</taxon>
    </lineage>
</organism>
<evidence type="ECO:0000313" key="4">
    <source>
        <dbReference type="EMBL" id="MBB5283097.1"/>
    </source>
</evidence>
<sequence length="125" mass="13765">MTCLVIEDDLDDQEIFSIALGELGQNYQSTFANNAVDALSLIRSGAVVADYIFIDLNMPKLNGLQCLAEIRKEPGWETIPVYLYSTSSEQIYVDQALQGGAQAFITKPSRISDFTRILGTLLVKA</sequence>
<evidence type="ECO:0000313" key="5">
    <source>
        <dbReference type="Proteomes" id="UP000557307"/>
    </source>
</evidence>
<dbReference type="EMBL" id="JACHGF010000002">
    <property type="protein sequence ID" value="MBB5283097.1"/>
    <property type="molecule type" value="Genomic_DNA"/>
</dbReference>
<evidence type="ECO:0000259" key="3">
    <source>
        <dbReference type="PROSITE" id="PS50110"/>
    </source>
</evidence>
<dbReference type="InterPro" id="IPR001789">
    <property type="entry name" value="Sig_transdc_resp-reg_receiver"/>
</dbReference>
<reference evidence="4 5" key="1">
    <citation type="submission" date="2020-08" db="EMBL/GenBank/DDBJ databases">
        <title>Genomic Encyclopedia of Type Strains, Phase IV (KMG-IV): sequencing the most valuable type-strain genomes for metagenomic binning, comparative biology and taxonomic classification.</title>
        <authorList>
            <person name="Goeker M."/>
        </authorList>
    </citation>
    <scope>NUCLEOTIDE SEQUENCE [LARGE SCALE GENOMIC DNA]</scope>
    <source>
        <strain evidence="4 5">DSM 105074</strain>
    </source>
</reference>
<keyword evidence="5" id="KW-1185">Reference proteome</keyword>
<dbReference type="SMART" id="SM00448">
    <property type="entry name" value="REC"/>
    <property type="match status" value="1"/>
</dbReference>
<dbReference type="Proteomes" id="UP000557307">
    <property type="component" value="Unassembled WGS sequence"/>
</dbReference>
<comment type="caution">
    <text evidence="4">The sequence shown here is derived from an EMBL/GenBank/DDBJ whole genome shotgun (WGS) entry which is preliminary data.</text>
</comment>
<proteinExistence type="predicted"/>
<feature type="modified residue" description="4-aspartylphosphate" evidence="2">
    <location>
        <position position="55"/>
    </location>
</feature>
<dbReference type="PANTHER" id="PTHR44591">
    <property type="entry name" value="STRESS RESPONSE REGULATOR PROTEIN 1"/>
    <property type="match status" value="1"/>
</dbReference>
<dbReference type="InterPro" id="IPR011006">
    <property type="entry name" value="CheY-like_superfamily"/>
</dbReference>
<dbReference type="GO" id="GO:0000160">
    <property type="term" value="P:phosphorelay signal transduction system"/>
    <property type="evidence" value="ECO:0007669"/>
    <property type="project" value="InterPro"/>
</dbReference>
<dbReference type="PANTHER" id="PTHR44591:SF3">
    <property type="entry name" value="RESPONSE REGULATORY DOMAIN-CONTAINING PROTEIN"/>
    <property type="match status" value="1"/>
</dbReference>
<keyword evidence="1 2" id="KW-0597">Phosphoprotein</keyword>
<dbReference type="AlphaFoldDB" id="A0A840TMV9"/>
<evidence type="ECO:0000256" key="2">
    <source>
        <dbReference type="PROSITE-ProRule" id="PRU00169"/>
    </source>
</evidence>
<protein>
    <submittedName>
        <fullName evidence="4">CheY-like chemotaxis protein</fullName>
    </submittedName>
</protein>
<name>A0A840TMV9_9BACT</name>
<dbReference type="RefSeq" id="WP_184172197.1">
    <property type="nucleotide sequence ID" value="NZ_JACHGF010000002.1"/>
</dbReference>
<feature type="domain" description="Response regulatory" evidence="3">
    <location>
        <begin position="2"/>
        <end position="122"/>
    </location>
</feature>
<dbReference type="PROSITE" id="PS50110">
    <property type="entry name" value="RESPONSE_REGULATORY"/>
    <property type="match status" value="1"/>
</dbReference>
<dbReference type="InterPro" id="IPR050595">
    <property type="entry name" value="Bact_response_regulator"/>
</dbReference>
<dbReference type="SUPFAM" id="SSF52172">
    <property type="entry name" value="CheY-like"/>
    <property type="match status" value="1"/>
</dbReference>